<dbReference type="AlphaFoldDB" id="A0A1D7U0Q4"/>
<keyword evidence="2" id="KW-0732">Signal</keyword>
<feature type="signal peptide" evidence="2">
    <location>
        <begin position="1"/>
        <end position="29"/>
    </location>
</feature>
<dbReference type="Pfam" id="PF01738">
    <property type="entry name" value="DLH"/>
    <property type="match status" value="1"/>
</dbReference>
<evidence type="ECO:0000256" key="2">
    <source>
        <dbReference type="SAM" id="SignalP"/>
    </source>
</evidence>
<dbReference type="STRING" id="1526658.BHK69_11090"/>
<sequence length="275" mass="28758">MTPLLRTALFASTLLFGPASLVLAGSAFAMEQVSFTSRDGTLLTGWLAKPAGAGPFPTVVAMHGCAGLWTRSGKMNARETDWSQRLNAAGYAVLLPDSFRPRGLSSLCNDRDRALTPAGRAKDAFGASDWLAQQPFVAAGRPSLIGWSNGGSTALRVAGDAAAAGAGGFGKAIAFYPGCRVILKRGWSAKVPTTILQGLADDWTPAAPCQELAQRGGAQFTGFAGAYHDFDHPDLPLRERNAAFSQRPDGKVTIGTNPEARRQAISAVMAILAAP</sequence>
<dbReference type="Gene3D" id="3.40.50.1820">
    <property type="entry name" value="alpha/beta hydrolase"/>
    <property type="match status" value="1"/>
</dbReference>
<organism evidence="4 5">
    <name type="scientific">Bosea vaviloviae</name>
    <dbReference type="NCBI Taxonomy" id="1526658"/>
    <lineage>
        <taxon>Bacteria</taxon>
        <taxon>Pseudomonadati</taxon>
        <taxon>Pseudomonadota</taxon>
        <taxon>Alphaproteobacteria</taxon>
        <taxon>Hyphomicrobiales</taxon>
        <taxon>Boseaceae</taxon>
        <taxon>Bosea</taxon>
    </lineage>
</organism>
<feature type="domain" description="Dienelactone hydrolase" evidence="3">
    <location>
        <begin position="44"/>
        <end position="269"/>
    </location>
</feature>
<dbReference type="InterPro" id="IPR002925">
    <property type="entry name" value="Dienelactn_hydro"/>
</dbReference>
<proteinExistence type="predicted"/>
<reference evidence="4 5" key="1">
    <citation type="journal article" date="2015" name="Antonie Van Leeuwenhoek">
        <title>Bosea vaviloviae sp. nov., a new species of slow-growing rhizobia isolated from nodules of the relict species Vavilovia formosa (Stev.) Fed.</title>
        <authorList>
            <person name="Safronova V.I."/>
            <person name="Kuznetsova I.G."/>
            <person name="Sazanova A.L."/>
            <person name="Kimeklis A.K."/>
            <person name="Belimov A.A."/>
            <person name="Andronov E.E."/>
            <person name="Pinaev A.G."/>
            <person name="Chizhevskaya E.P."/>
            <person name="Pukhaev A.R."/>
            <person name="Popov K.P."/>
            <person name="Willems A."/>
            <person name="Tikhonovich I.A."/>
        </authorList>
    </citation>
    <scope>NUCLEOTIDE SEQUENCE [LARGE SCALE GENOMIC DNA]</scope>
    <source>
        <strain evidence="4 5">Vaf18</strain>
    </source>
</reference>
<dbReference type="InterPro" id="IPR050261">
    <property type="entry name" value="FrsA_esterase"/>
</dbReference>
<dbReference type="PANTHER" id="PTHR22946:SF9">
    <property type="entry name" value="POLYKETIDE TRANSFERASE AF380"/>
    <property type="match status" value="1"/>
</dbReference>
<dbReference type="InterPro" id="IPR029058">
    <property type="entry name" value="AB_hydrolase_fold"/>
</dbReference>
<evidence type="ECO:0000313" key="4">
    <source>
        <dbReference type="EMBL" id="AOO80936.1"/>
    </source>
</evidence>
<dbReference type="Proteomes" id="UP000094969">
    <property type="component" value="Chromosome"/>
</dbReference>
<dbReference type="KEGG" id="bvv:BHK69_11090"/>
<gene>
    <name evidence="4" type="ORF">BHK69_11090</name>
</gene>
<dbReference type="OrthoDB" id="3647650at2"/>
<dbReference type="GO" id="GO:0052689">
    <property type="term" value="F:carboxylic ester hydrolase activity"/>
    <property type="evidence" value="ECO:0007669"/>
    <property type="project" value="UniProtKB-ARBA"/>
</dbReference>
<dbReference type="SUPFAM" id="SSF53474">
    <property type="entry name" value="alpha/beta-Hydrolases"/>
    <property type="match status" value="1"/>
</dbReference>
<accession>A0A1D7U0Q4</accession>
<name>A0A1D7U0Q4_9HYPH</name>
<keyword evidence="5" id="KW-1185">Reference proteome</keyword>
<dbReference type="RefSeq" id="WP_069690154.1">
    <property type="nucleotide sequence ID" value="NZ_CP017147.1"/>
</dbReference>
<evidence type="ECO:0000259" key="3">
    <source>
        <dbReference type="Pfam" id="PF01738"/>
    </source>
</evidence>
<feature type="chain" id="PRO_5009099780" description="Dienelactone hydrolase domain-containing protein" evidence="2">
    <location>
        <begin position="30"/>
        <end position="275"/>
    </location>
</feature>
<dbReference type="EMBL" id="CP017147">
    <property type="protein sequence ID" value="AOO80936.1"/>
    <property type="molecule type" value="Genomic_DNA"/>
</dbReference>
<keyword evidence="1" id="KW-0378">Hydrolase</keyword>
<evidence type="ECO:0000256" key="1">
    <source>
        <dbReference type="ARBA" id="ARBA00022801"/>
    </source>
</evidence>
<protein>
    <recommendedName>
        <fullName evidence="3">Dienelactone hydrolase domain-containing protein</fullName>
    </recommendedName>
</protein>
<dbReference type="PANTHER" id="PTHR22946">
    <property type="entry name" value="DIENELACTONE HYDROLASE DOMAIN-CONTAINING PROTEIN-RELATED"/>
    <property type="match status" value="1"/>
</dbReference>
<evidence type="ECO:0000313" key="5">
    <source>
        <dbReference type="Proteomes" id="UP000094969"/>
    </source>
</evidence>